<comment type="caution">
    <text evidence="8">The sequence shown here is derived from an EMBL/GenBank/DDBJ whole genome shotgun (WGS) entry which is preliminary data.</text>
</comment>
<dbReference type="AlphaFoldDB" id="A0A2P2E8I4"/>
<comment type="subunit">
    <text evidence="5">Part of the 50S ribosomal subunit; part of the 5S rRNA/L5/L18/L25 subcomplex. Contacts the 5S rRNA. Binds to the 5S rRNA independently of L5 and L18.</text>
</comment>
<sequence length="197" mass="21187">MTGIVINVEVRERTGTGGARQTRREGFVPGILYGGNKGPVAIAASSKELLKAIRSGKFLAHMVDLHHSGESQPVIPRDVQWDPITDMPVHFDLYRVDESSVISVDVPVHFLNQDTCPGIKKGGTLNVVEHTVALDVPAGKIPEELVIDLAGRDIGDVIHISAVRMPDGARPTVRDRDFTVATIIGRGGKQDEAGDEA</sequence>
<keyword evidence="2 5" id="KW-0694">RNA-binding</keyword>
<gene>
    <name evidence="5 8" type="primary">rplY</name>
    <name evidence="5" type="synonym">ctc</name>
    <name evidence="8" type="ORF">PbB2_01031</name>
</gene>
<evidence type="ECO:0000256" key="1">
    <source>
        <dbReference type="ARBA" id="ARBA00022730"/>
    </source>
</evidence>
<evidence type="ECO:0000313" key="8">
    <source>
        <dbReference type="EMBL" id="GBF57365.1"/>
    </source>
</evidence>
<dbReference type="SUPFAM" id="SSF50715">
    <property type="entry name" value="Ribosomal protein L25-like"/>
    <property type="match status" value="1"/>
</dbReference>
<dbReference type="InterPro" id="IPR011035">
    <property type="entry name" value="Ribosomal_bL25/Gln-tRNA_synth"/>
</dbReference>
<dbReference type="GO" id="GO:0003735">
    <property type="term" value="F:structural constituent of ribosome"/>
    <property type="evidence" value="ECO:0007669"/>
    <property type="project" value="InterPro"/>
</dbReference>
<evidence type="ECO:0000256" key="5">
    <source>
        <dbReference type="HAMAP-Rule" id="MF_01334"/>
    </source>
</evidence>
<comment type="similarity">
    <text evidence="5">Belongs to the bacterial ribosomal protein bL25 family. CTC subfamily.</text>
</comment>
<evidence type="ECO:0000256" key="2">
    <source>
        <dbReference type="ARBA" id="ARBA00022884"/>
    </source>
</evidence>
<dbReference type="InterPro" id="IPR020057">
    <property type="entry name" value="Ribosomal_bL25_b-dom"/>
</dbReference>
<dbReference type="Pfam" id="PF14693">
    <property type="entry name" value="Ribosomal_TL5_C"/>
    <property type="match status" value="1"/>
</dbReference>
<evidence type="ECO:0000313" key="9">
    <source>
        <dbReference type="Proteomes" id="UP000245086"/>
    </source>
</evidence>
<accession>A0A2P2E8I4</accession>
<dbReference type="OrthoDB" id="9806411at2"/>
<dbReference type="CDD" id="cd00495">
    <property type="entry name" value="Ribosomal_L25_TL5_CTC"/>
    <property type="match status" value="1"/>
</dbReference>
<dbReference type="HAMAP" id="MF_01334">
    <property type="entry name" value="Ribosomal_bL25_CTC"/>
    <property type="match status" value="1"/>
</dbReference>
<dbReference type="InterPro" id="IPR001021">
    <property type="entry name" value="Ribosomal_bL25_long"/>
</dbReference>
<dbReference type="GO" id="GO:0006412">
    <property type="term" value="P:translation"/>
    <property type="evidence" value="ECO:0007669"/>
    <property type="project" value="UniProtKB-UniRule"/>
</dbReference>
<dbReference type="PANTHER" id="PTHR33284">
    <property type="entry name" value="RIBOSOMAL PROTEIN L25/GLN-TRNA SYNTHETASE, ANTI-CODON-BINDING DOMAIN-CONTAINING PROTEIN"/>
    <property type="match status" value="1"/>
</dbReference>
<dbReference type="GO" id="GO:0008097">
    <property type="term" value="F:5S rRNA binding"/>
    <property type="evidence" value="ECO:0007669"/>
    <property type="project" value="InterPro"/>
</dbReference>
<keyword evidence="4 5" id="KW-0687">Ribonucleoprotein</keyword>
<dbReference type="InterPro" id="IPR037121">
    <property type="entry name" value="Ribosomal_bL25_C"/>
</dbReference>
<evidence type="ECO:0000259" key="7">
    <source>
        <dbReference type="Pfam" id="PF14693"/>
    </source>
</evidence>
<keyword evidence="9" id="KW-1185">Reference proteome</keyword>
<comment type="function">
    <text evidence="5">This is one of the proteins that binds to the 5S RNA in the ribosome where it forms part of the central protuberance.</text>
</comment>
<evidence type="ECO:0000256" key="3">
    <source>
        <dbReference type="ARBA" id="ARBA00022980"/>
    </source>
</evidence>
<dbReference type="Gene3D" id="2.40.240.10">
    <property type="entry name" value="Ribosomal Protein L25, Chain P"/>
    <property type="match status" value="1"/>
</dbReference>
<proteinExistence type="inferred from homology"/>
<name>A0A2P2E8I4_9PROT</name>
<evidence type="ECO:0000256" key="4">
    <source>
        <dbReference type="ARBA" id="ARBA00023274"/>
    </source>
</evidence>
<dbReference type="NCBIfam" id="TIGR00731">
    <property type="entry name" value="bL25_bact_ctc"/>
    <property type="match status" value="1"/>
</dbReference>
<dbReference type="InterPro" id="IPR020930">
    <property type="entry name" value="Ribosomal_uL5_bac-type"/>
</dbReference>
<dbReference type="InterPro" id="IPR020056">
    <property type="entry name" value="Rbsml_bL25/Gln-tRNA_synth_N"/>
</dbReference>
<keyword evidence="1 5" id="KW-0699">rRNA-binding</keyword>
<dbReference type="Pfam" id="PF01386">
    <property type="entry name" value="Ribosomal_L25p"/>
    <property type="match status" value="1"/>
</dbReference>
<dbReference type="NCBIfam" id="NF004128">
    <property type="entry name" value="PRK05618.1-2"/>
    <property type="match status" value="1"/>
</dbReference>
<dbReference type="InterPro" id="IPR029751">
    <property type="entry name" value="Ribosomal_L25_dom"/>
</dbReference>
<dbReference type="PANTHER" id="PTHR33284:SF1">
    <property type="entry name" value="RIBOSOMAL PROTEIN L25_GLN-TRNA SYNTHETASE, ANTI-CODON-BINDING DOMAIN-CONTAINING PROTEIN"/>
    <property type="match status" value="1"/>
</dbReference>
<dbReference type="RefSeq" id="WP_108984211.1">
    <property type="nucleotide sequence ID" value="NZ_BFBR01000002.1"/>
</dbReference>
<dbReference type="EMBL" id="BFBR01000002">
    <property type="protein sequence ID" value="GBF57365.1"/>
    <property type="molecule type" value="Genomic_DNA"/>
</dbReference>
<feature type="domain" description="Large ribosomal subunit protein bL25 beta" evidence="7">
    <location>
        <begin position="102"/>
        <end position="184"/>
    </location>
</feature>
<feature type="domain" description="Large ribosomal subunit protein bL25 L25" evidence="6">
    <location>
        <begin position="6"/>
        <end position="93"/>
    </location>
</feature>
<reference evidence="8 9" key="1">
    <citation type="journal article" date="2018" name="Genome Announc.">
        <title>Draft Genome Sequence of "Candidatus Phycosocius bacilliformis," an Alphaproteobacterial Ectosymbiont of the Hydrocarbon-Producing Green Alga Botryococcus braunii.</title>
        <authorList>
            <person name="Tanabe Y."/>
            <person name="Yamaguchi H."/>
            <person name="Watanabe M.M."/>
        </authorList>
    </citation>
    <scope>NUCLEOTIDE SEQUENCE [LARGE SCALE GENOMIC DNA]</scope>
    <source>
        <strain evidence="8 9">BOTRYCO-2</strain>
    </source>
</reference>
<keyword evidence="3 5" id="KW-0689">Ribosomal protein</keyword>
<dbReference type="GO" id="GO:0022625">
    <property type="term" value="C:cytosolic large ribosomal subunit"/>
    <property type="evidence" value="ECO:0007669"/>
    <property type="project" value="TreeGrafter"/>
</dbReference>
<dbReference type="Gene3D" id="2.170.120.20">
    <property type="entry name" value="Ribosomal protein L25, beta domain"/>
    <property type="match status" value="1"/>
</dbReference>
<protein>
    <recommendedName>
        <fullName evidence="5">Large ribosomal subunit protein bL25</fullName>
    </recommendedName>
    <alternativeName>
        <fullName evidence="5">General stress protein CTC</fullName>
    </alternativeName>
</protein>
<evidence type="ECO:0000259" key="6">
    <source>
        <dbReference type="Pfam" id="PF01386"/>
    </source>
</evidence>
<organism evidence="8 9">
    <name type="scientific">Candidatus Phycosocius bacilliformis</name>
    <dbReference type="NCBI Taxonomy" id="1445552"/>
    <lineage>
        <taxon>Bacteria</taxon>
        <taxon>Pseudomonadati</taxon>
        <taxon>Pseudomonadota</taxon>
        <taxon>Alphaproteobacteria</taxon>
        <taxon>Caulobacterales</taxon>
        <taxon>Caulobacterales incertae sedis</taxon>
        <taxon>Candidatus Phycosocius</taxon>
    </lineage>
</organism>
<dbReference type="Proteomes" id="UP000245086">
    <property type="component" value="Unassembled WGS sequence"/>
</dbReference>